<accession>K3W5R7</accession>
<reference evidence="1" key="3">
    <citation type="submission" date="2015-02" db="UniProtKB">
        <authorList>
            <consortium name="EnsemblProtists"/>
        </authorList>
    </citation>
    <scope>IDENTIFICATION</scope>
    <source>
        <strain evidence="1">DAOM BR144</strain>
    </source>
</reference>
<reference evidence="2" key="2">
    <citation type="submission" date="2010-04" db="EMBL/GenBank/DDBJ databases">
        <authorList>
            <person name="Buell R."/>
            <person name="Hamilton J."/>
            <person name="Hostetler J."/>
        </authorList>
    </citation>
    <scope>NUCLEOTIDE SEQUENCE [LARGE SCALE GENOMIC DNA]</scope>
    <source>
        <strain evidence="2">DAOM:BR144</strain>
    </source>
</reference>
<dbReference type="OMA" id="AREANWN"/>
<dbReference type="eggNOG" id="ENOG502RWF9">
    <property type="taxonomic scope" value="Eukaryota"/>
</dbReference>
<dbReference type="Proteomes" id="UP000019132">
    <property type="component" value="Unassembled WGS sequence"/>
</dbReference>
<evidence type="ECO:0000313" key="2">
    <source>
        <dbReference type="Proteomes" id="UP000019132"/>
    </source>
</evidence>
<dbReference type="EnsemblProtists" id="PYU1_T000308">
    <property type="protein sequence ID" value="PYU1_T000308"/>
    <property type="gene ID" value="PYU1_G000308"/>
</dbReference>
<evidence type="ECO:0000313" key="1">
    <source>
        <dbReference type="EnsemblProtists" id="PYU1_T000308"/>
    </source>
</evidence>
<dbReference type="InParanoid" id="K3W5R7"/>
<sequence length="160" mass="17889">MCENGATEEVRGCGISILPVDDTCRYLGIQVGTRDAREANWNGCVDALRVRLALAFAKTHSVIQRAEIARAVIIPKLLYLARHAWPTESTVTELHKFIKSFVWGKINGRTRRAWVSEERAELPLHAGGISMPNVRTELLTLSANTMGKWADNSNTFERLI</sequence>
<reference evidence="2" key="1">
    <citation type="journal article" date="2010" name="Genome Biol.">
        <title>Genome sequence of the necrotrophic plant pathogen Pythium ultimum reveals original pathogenicity mechanisms and effector repertoire.</title>
        <authorList>
            <person name="Levesque C.A."/>
            <person name="Brouwer H."/>
            <person name="Cano L."/>
            <person name="Hamilton J.P."/>
            <person name="Holt C."/>
            <person name="Huitema E."/>
            <person name="Raffaele S."/>
            <person name="Robideau G.P."/>
            <person name="Thines M."/>
            <person name="Win J."/>
            <person name="Zerillo M.M."/>
            <person name="Beakes G.W."/>
            <person name="Boore J.L."/>
            <person name="Busam D."/>
            <person name="Dumas B."/>
            <person name="Ferriera S."/>
            <person name="Fuerstenberg S.I."/>
            <person name="Gachon C.M."/>
            <person name="Gaulin E."/>
            <person name="Govers F."/>
            <person name="Grenville-Briggs L."/>
            <person name="Horner N."/>
            <person name="Hostetler J."/>
            <person name="Jiang R.H."/>
            <person name="Johnson J."/>
            <person name="Krajaejun T."/>
            <person name="Lin H."/>
            <person name="Meijer H.J."/>
            <person name="Moore B."/>
            <person name="Morris P."/>
            <person name="Phuntmart V."/>
            <person name="Puiu D."/>
            <person name="Shetty J."/>
            <person name="Stajich J.E."/>
            <person name="Tripathy S."/>
            <person name="Wawra S."/>
            <person name="van West P."/>
            <person name="Whitty B.R."/>
            <person name="Coutinho P.M."/>
            <person name="Henrissat B."/>
            <person name="Martin F."/>
            <person name="Thomas P.D."/>
            <person name="Tyler B.M."/>
            <person name="De Vries R.P."/>
            <person name="Kamoun S."/>
            <person name="Yandell M."/>
            <person name="Tisserat N."/>
            <person name="Buell C.R."/>
        </authorList>
    </citation>
    <scope>NUCLEOTIDE SEQUENCE</scope>
    <source>
        <strain evidence="2">DAOM:BR144</strain>
    </source>
</reference>
<dbReference type="HOGENOM" id="CLU_1656768_0_0_1"/>
<evidence type="ECO:0008006" key="3">
    <source>
        <dbReference type="Google" id="ProtNLM"/>
    </source>
</evidence>
<organism evidence="1 2">
    <name type="scientific">Globisporangium ultimum (strain ATCC 200006 / CBS 805.95 / DAOM BR144)</name>
    <name type="common">Pythium ultimum</name>
    <dbReference type="NCBI Taxonomy" id="431595"/>
    <lineage>
        <taxon>Eukaryota</taxon>
        <taxon>Sar</taxon>
        <taxon>Stramenopiles</taxon>
        <taxon>Oomycota</taxon>
        <taxon>Peronosporomycetes</taxon>
        <taxon>Pythiales</taxon>
        <taxon>Pythiaceae</taxon>
        <taxon>Globisporangium</taxon>
    </lineage>
</organism>
<name>K3W5R7_GLOUD</name>
<dbReference type="AlphaFoldDB" id="K3W5R7"/>
<keyword evidence="2" id="KW-1185">Reference proteome</keyword>
<proteinExistence type="predicted"/>
<dbReference type="VEuPathDB" id="FungiDB:PYU1_G000308"/>
<protein>
    <recommendedName>
        <fullName evidence="3">Reverse transcriptase domain-containing protein</fullName>
    </recommendedName>
</protein>
<dbReference type="EMBL" id="GL376636">
    <property type="status" value="NOT_ANNOTATED_CDS"/>
    <property type="molecule type" value="Genomic_DNA"/>
</dbReference>